<evidence type="ECO:0000313" key="5">
    <source>
        <dbReference type="EMBL" id="TWW01880.1"/>
    </source>
</evidence>
<evidence type="ECO:0000256" key="2">
    <source>
        <dbReference type="SAM" id="SignalP"/>
    </source>
</evidence>
<dbReference type="PANTHER" id="PTHR13817">
    <property type="entry name" value="TITIN"/>
    <property type="match status" value="1"/>
</dbReference>
<dbReference type="Gene3D" id="2.60.120.260">
    <property type="entry name" value="Galactose-binding domain-like"/>
    <property type="match status" value="2"/>
</dbReference>
<evidence type="ECO:0000259" key="3">
    <source>
        <dbReference type="PROSITE" id="PS50022"/>
    </source>
</evidence>
<feature type="chain" id="PRO_5023149579" evidence="2">
    <location>
        <begin position="23"/>
        <end position="861"/>
    </location>
</feature>
<dbReference type="InterPro" id="IPR036116">
    <property type="entry name" value="FN3_sf"/>
</dbReference>
<evidence type="ECO:0000313" key="6">
    <source>
        <dbReference type="Proteomes" id="UP000318815"/>
    </source>
</evidence>
<feature type="domain" description="Fibronectin type-III" evidence="4">
    <location>
        <begin position="410"/>
        <end position="500"/>
    </location>
</feature>
<proteinExistence type="predicted"/>
<dbReference type="RefSeq" id="WP_146304049.1">
    <property type="nucleotide sequence ID" value="NZ_VOHS01000003.1"/>
</dbReference>
<dbReference type="EMBL" id="VOHS01000003">
    <property type="protein sequence ID" value="TWW01880.1"/>
    <property type="molecule type" value="Genomic_DNA"/>
</dbReference>
<dbReference type="AlphaFoldDB" id="A0A5C6LZ74"/>
<dbReference type="InterPro" id="IPR000421">
    <property type="entry name" value="FA58C"/>
</dbReference>
<dbReference type="InterPro" id="IPR013783">
    <property type="entry name" value="Ig-like_fold"/>
</dbReference>
<dbReference type="PROSITE" id="PS50022">
    <property type="entry name" value="FA58C_3"/>
    <property type="match status" value="1"/>
</dbReference>
<comment type="caution">
    <text evidence="5">The sequence shown here is derived from an EMBL/GenBank/DDBJ whole genome shotgun (WGS) entry which is preliminary data.</text>
</comment>
<feature type="domain" description="F5/8 type C" evidence="3">
    <location>
        <begin position="15"/>
        <end position="161"/>
    </location>
</feature>
<dbReference type="Pfam" id="PF18962">
    <property type="entry name" value="Por_Secre_tail"/>
    <property type="match status" value="1"/>
</dbReference>
<dbReference type="InterPro" id="IPR008979">
    <property type="entry name" value="Galactose-bd-like_sf"/>
</dbReference>
<keyword evidence="1" id="KW-0677">Repeat</keyword>
<dbReference type="InterPro" id="IPR050964">
    <property type="entry name" value="Striated_Muscle_Regulatory"/>
</dbReference>
<dbReference type="SUPFAM" id="SSF49265">
    <property type="entry name" value="Fibronectin type III"/>
    <property type="match status" value="2"/>
</dbReference>
<dbReference type="Pfam" id="PF00041">
    <property type="entry name" value="fn3"/>
    <property type="match status" value="1"/>
</dbReference>
<organism evidence="5 6">
    <name type="scientific">Chitinophaga pinensis</name>
    <dbReference type="NCBI Taxonomy" id="79329"/>
    <lineage>
        <taxon>Bacteria</taxon>
        <taxon>Pseudomonadati</taxon>
        <taxon>Bacteroidota</taxon>
        <taxon>Chitinophagia</taxon>
        <taxon>Chitinophagales</taxon>
        <taxon>Chitinophagaceae</taxon>
        <taxon>Chitinophaga</taxon>
    </lineage>
</organism>
<feature type="signal peptide" evidence="2">
    <location>
        <begin position="1"/>
        <end position="22"/>
    </location>
</feature>
<feature type="domain" description="Fibronectin type-III" evidence="4">
    <location>
        <begin position="168"/>
        <end position="259"/>
    </location>
</feature>
<keyword evidence="2" id="KW-0732">Signal</keyword>
<sequence>MRNFTKASLYLALLCAAVPALAQTNITSTAGSLTAQYGNSNAVENYPKLIDNNTSTKYYIDKTSLWVQFEAARSAVVTQYSLTSANDYADRDPKSWNLQASNDGKTWTTLNTQTNQTFASRFLTKTYSFTNTTAYTIYRLNVTANNGAGAIQLAEWQLQGSLTGPASGPSNVTATVQSGYKVNLTWSDNATNETGYRIESSLDAVNFLTRATVAANVTTYTDSSLSAGTSFIYRVRAVNATGVSSADTSDVVKTNVAPSGFDITNYTNAKFNDPYNTTGAEGLDKAFDNSPYTKYLAWAATTAIGYSLPGGAVATQYSITSANDASDRDPRNWTFQGSNDSTNWTNLQVVTDQQFSARYKKRTYVFPNTTSYKYYRLNITANNGASITQLSEFEIIGTGTGTVNTGVPAAPTGFTTQSVSGNQIILDWADAASTETNYRLERTTDTSNWNTAFVLPLNTTHFYSLDLSPLTKYYYRLRAENANGASAWVTGSNTTLTAAPKTVWQEHWFAHVEPLTLNYSNSSVNIYFDAAVSPSITWMNQDFTNVWEYVKQNYGSFSDPKLNMVFHSKSGYSGGHPANVFDASHDYANVGDLGGSWATREGWNLHASIHEVGHIVEGGSKGVHNSPSFPIWGDSKWVEIFIYDVMKRLGWSADAQQAYNDFVVKAESFPSPDTYWFRDWFYPIYDRADSSAALNRYFELLSQYFPQHNGEYTRDLNLGEFVHFWSGAAQFSLELQADTAFGWTKQLEMQFKQAQIDFPFTYPQPLLAPAVAVVPEKKIAVLNIWPNPASNVLNLSLPDAVKVYNVDIYNIAGVKRLSQRIKGNYNSLSISSLPDGVYIVTVTDDKKIIHRQKIVVSNTTR</sequence>
<reference evidence="5 6" key="1">
    <citation type="submission" date="2019-08" db="EMBL/GenBank/DDBJ databases">
        <title>Whole genome sequencing of chitin degrading bacteria Chitinophaga pinensis YS16.</title>
        <authorList>
            <person name="Singh R.P."/>
            <person name="Manchanda G."/>
            <person name="Maurya I.K."/>
            <person name="Joshi N.K."/>
            <person name="Srivastava A.K."/>
        </authorList>
    </citation>
    <scope>NUCLEOTIDE SEQUENCE [LARGE SCALE GENOMIC DNA]</scope>
    <source>
        <strain evidence="5 6">YS-16</strain>
    </source>
</reference>
<dbReference type="Gene3D" id="2.60.40.10">
    <property type="entry name" value="Immunoglobulins"/>
    <property type="match status" value="2"/>
</dbReference>
<dbReference type="Proteomes" id="UP000318815">
    <property type="component" value="Unassembled WGS sequence"/>
</dbReference>
<evidence type="ECO:0000259" key="4">
    <source>
        <dbReference type="PROSITE" id="PS50853"/>
    </source>
</evidence>
<dbReference type="PROSITE" id="PS50853">
    <property type="entry name" value="FN3"/>
    <property type="match status" value="2"/>
</dbReference>
<dbReference type="NCBIfam" id="TIGR04183">
    <property type="entry name" value="Por_Secre_tail"/>
    <property type="match status" value="1"/>
</dbReference>
<dbReference type="CDD" id="cd00063">
    <property type="entry name" value="FN3"/>
    <property type="match status" value="2"/>
</dbReference>
<dbReference type="OrthoDB" id="5134860at2"/>
<evidence type="ECO:0000256" key="1">
    <source>
        <dbReference type="ARBA" id="ARBA00022737"/>
    </source>
</evidence>
<dbReference type="PANTHER" id="PTHR13817:SF166">
    <property type="entry name" value="NEURONAL IGCAM-RELATED"/>
    <property type="match status" value="1"/>
</dbReference>
<protein>
    <submittedName>
        <fullName evidence="5">T9SS type A sorting domain-containing protein</fullName>
    </submittedName>
</protein>
<gene>
    <name evidence="5" type="ORF">FEF09_04770</name>
</gene>
<keyword evidence="6" id="KW-1185">Reference proteome</keyword>
<name>A0A5C6LZ74_9BACT</name>
<dbReference type="SMART" id="SM00060">
    <property type="entry name" value="FN3"/>
    <property type="match status" value="4"/>
</dbReference>
<dbReference type="InterPro" id="IPR026444">
    <property type="entry name" value="Secre_tail"/>
</dbReference>
<dbReference type="InterPro" id="IPR003961">
    <property type="entry name" value="FN3_dom"/>
</dbReference>
<accession>A0A5C6LZ74</accession>
<dbReference type="SUPFAM" id="SSF49785">
    <property type="entry name" value="Galactose-binding domain-like"/>
    <property type="match status" value="2"/>
</dbReference>